<reference evidence="2" key="2">
    <citation type="submission" date="2025-08" db="UniProtKB">
        <authorList>
            <consortium name="Ensembl"/>
        </authorList>
    </citation>
    <scope>IDENTIFICATION</scope>
    <source>
        <strain evidence="2">Brown Norway</strain>
    </source>
</reference>
<organism evidence="2 3">
    <name type="scientific">Rattus norvegicus</name>
    <name type="common">Rat</name>
    <dbReference type="NCBI Taxonomy" id="10116"/>
    <lineage>
        <taxon>Eukaryota</taxon>
        <taxon>Metazoa</taxon>
        <taxon>Chordata</taxon>
        <taxon>Craniata</taxon>
        <taxon>Vertebrata</taxon>
        <taxon>Euteleostomi</taxon>
        <taxon>Mammalia</taxon>
        <taxon>Eutheria</taxon>
        <taxon>Euarchontoglires</taxon>
        <taxon>Glires</taxon>
        <taxon>Rodentia</taxon>
        <taxon>Myomorpha</taxon>
        <taxon>Muroidea</taxon>
        <taxon>Muridae</taxon>
        <taxon>Murinae</taxon>
        <taxon>Rattus</taxon>
    </lineage>
</organism>
<sequence>MAFSMLLSSDMLPWAPTARSGEGCAAVRSPGSRGSRGLGARVPGTPGDGQRPPLGTGGDEGPGAGSASTGGSRLVGAVAAAAAAAPGDKPLCWAPRSRFPASSPAGEAGSRGRARRGGARPGAPCGGFAGPPLRPGLARS</sequence>
<reference evidence="2" key="3">
    <citation type="submission" date="2025-09" db="UniProtKB">
        <authorList>
            <consortium name="Ensembl"/>
        </authorList>
    </citation>
    <scope>IDENTIFICATION</scope>
    <source>
        <strain evidence="2">Brown Norway</strain>
    </source>
</reference>
<evidence type="ECO:0000313" key="3">
    <source>
        <dbReference type="Proteomes" id="UP000002494"/>
    </source>
</evidence>
<feature type="region of interest" description="Disordered" evidence="1">
    <location>
        <begin position="86"/>
        <end position="140"/>
    </location>
</feature>
<dbReference type="Proteomes" id="UP000002494">
    <property type="component" value="Chromosome 12"/>
</dbReference>
<dbReference type="Ensembl" id="ENSRNOT00000128061.1">
    <property type="protein sequence ID" value="ENSRNOP00000111216.1"/>
    <property type="gene ID" value="ENSRNOG00000079419.1"/>
</dbReference>
<evidence type="ECO:0000256" key="1">
    <source>
        <dbReference type="SAM" id="MobiDB-lite"/>
    </source>
</evidence>
<protein>
    <submittedName>
        <fullName evidence="2">Uncharacterized protein</fullName>
    </submittedName>
</protein>
<feature type="compositionally biased region" description="Gly residues" evidence="1">
    <location>
        <begin position="55"/>
        <end position="64"/>
    </location>
</feature>
<proteinExistence type="predicted"/>
<name>A0ABK0M244_RAT</name>
<keyword evidence="3" id="KW-1185">Reference proteome</keyword>
<feature type="compositionally biased region" description="Low complexity" evidence="1">
    <location>
        <begin position="25"/>
        <end position="41"/>
    </location>
</feature>
<evidence type="ECO:0000313" key="2">
    <source>
        <dbReference type="Ensembl" id="ENSRNOP00000111216.1"/>
    </source>
</evidence>
<accession>A0ABK0M244</accession>
<reference evidence="2" key="1">
    <citation type="submission" date="2024-01" db="EMBL/GenBank/DDBJ databases">
        <title>GRCr8: a new rat reference genome assembly contstructed from accurate long reads and long range scaffolding.</title>
        <authorList>
            <person name="Doris P.A."/>
            <person name="Kalbfleisch T."/>
            <person name="Li K."/>
            <person name="Howe K."/>
            <person name="Wood J."/>
        </authorList>
    </citation>
    <scope>NUCLEOTIDE SEQUENCE [LARGE SCALE GENOMIC DNA]</scope>
    <source>
        <strain evidence="2">Brown Norway</strain>
    </source>
</reference>
<feature type="region of interest" description="Disordered" evidence="1">
    <location>
        <begin position="1"/>
        <end position="71"/>
    </location>
</feature>